<organism evidence="5 6">
    <name type="scientific">Thalassotalea mangrovi</name>
    <dbReference type="NCBI Taxonomy" id="2572245"/>
    <lineage>
        <taxon>Bacteria</taxon>
        <taxon>Pseudomonadati</taxon>
        <taxon>Pseudomonadota</taxon>
        <taxon>Gammaproteobacteria</taxon>
        <taxon>Alteromonadales</taxon>
        <taxon>Colwelliaceae</taxon>
        <taxon>Thalassotalea</taxon>
    </lineage>
</organism>
<dbReference type="RefSeq" id="WP_136737191.1">
    <property type="nucleotide sequence ID" value="NZ_SWDB01000040.1"/>
</dbReference>
<reference evidence="5 6" key="1">
    <citation type="submission" date="2019-04" db="EMBL/GenBank/DDBJ databases">
        <title>Thalassotalea guangxiensis sp. nov., isolated from sediment of the coastal wetland.</title>
        <authorList>
            <person name="Zheng S."/>
            <person name="Zhang D."/>
        </authorList>
    </citation>
    <scope>NUCLEOTIDE SEQUENCE [LARGE SCALE GENOMIC DNA]</scope>
    <source>
        <strain evidence="5 6">ZS-4</strain>
    </source>
</reference>
<evidence type="ECO:0000256" key="2">
    <source>
        <dbReference type="ARBA" id="ARBA00023125"/>
    </source>
</evidence>
<protein>
    <submittedName>
        <fullName evidence="5">GntR family transcriptional regulator</fullName>
    </submittedName>
</protein>
<dbReference type="OrthoDB" id="9028214at2"/>
<gene>
    <name evidence="5" type="ORF">E8M12_15570</name>
</gene>
<evidence type="ECO:0000256" key="1">
    <source>
        <dbReference type="ARBA" id="ARBA00023015"/>
    </source>
</evidence>
<dbReference type="PANTHER" id="PTHR44846:SF1">
    <property type="entry name" value="MANNOSYL-D-GLYCERATE TRANSPORT_METABOLISM SYSTEM REPRESSOR MNGR-RELATED"/>
    <property type="match status" value="1"/>
</dbReference>
<dbReference type="Proteomes" id="UP000307999">
    <property type="component" value="Unassembled WGS sequence"/>
</dbReference>
<dbReference type="Pfam" id="PF07702">
    <property type="entry name" value="UTRA"/>
    <property type="match status" value="1"/>
</dbReference>
<dbReference type="Pfam" id="PF00392">
    <property type="entry name" value="GntR"/>
    <property type="match status" value="1"/>
</dbReference>
<accession>A0A4U1B1Y2</accession>
<keyword evidence="3" id="KW-0804">Transcription</keyword>
<dbReference type="PRINTS" id="PR00035">
    <property type="entry name" value="HTHGNTR"/>
</dbReference>
<proteinExistence type="predicted"/>
<dbReference type="Gene3D" id="3.40.1410.10">
    <property type="entry name" value="Chorismate lyase-like"/>
    <property type="match status" value="1"/>
</dbReference>
<dbReference type="GO" id="GO:0003677">
    <property type="term" value="F:DNA binding"/>
    <property type="evidence" value="ECO:0007669"/>
    <property type="project" value="UniProtKB-KW"/>
</dbReference>
<dbReference type="SUPFAM" id="SSF46785">
    <property type="entry name" value="Winged helix' DNA-binding domain"/>
    <property type="match status" value="1"/>
</dbReference>
<dbReference type="InterPro" id="IPR011663">
    <property type="entry name" value="UTRA"/>
</dbReference>
<dbReference type="GO" id="GO:0003700">
    <property type="term" value="F:DNA-binding transcription factor activity"/>
    <property type="evidence" value="ECO:0007669"/>
    <property type="project" value="InterPro"/>
</dbReference>
<comment type="caution">
    <text evidence="5">The sequence shown here is derived from an EMBL/GenBank/DDBJ whole genome shotgun (WGS) entry which is preliminary data.</text>
</comment>
<dbReference type="PROSITE" id="PS50949">
    <property type="entry name" value="HTH_GNTR"/>
    <property type="match status" value="1"/>
</dbReference>
<dbReference type="InterPro" id="IPR028978">
    <property type="entry name" value="Chorismate_lyase_/UTRA_dom_sf"/>
</dbReference>
<dbReference type="AlphaFoldDB" id="A0A4U1B1Y2"/>
<dbReference type="SMART" id="SM00345">
    <property type="entry name" value="HTH_GNTR"/>
    <property type="match status" value="1"/>
</dbReference>
<dbReference type="Gene3D" id="1.10.10.10">
    <property type="entry name" value="Winged helix-like DNA-binding domain superfamily/Winged helix DNA-binding domain"/>
    <property type="match status" value="1"/>
</dbReference>
<dbReference type="SUPFAM" id="SSF64288">
    <property type="entry name" value="Chorismate lyase-like"/>
    <property type="match status" value="1"/>
</dbReference>
<dbReference type="EMBL" id="SWDB01000040">
    <property type="protein sequence ID" value="TKB43280.1"/>
    <property type="molecule type" value="Genomic_DNA"/>
</dbReference>
<keyword evidence="1" id="KW-0805">Transcription regulation</keyword>
<dbReference type="InterPro" id="IPR050679">
    <property type="entry name" value="Bact_HTH_transcr_reg"/>
</dbReference>
<evidence type="ECO:0000313" key="5">
    <source>
        <dbReference type="EMBL" id="TKB43280.1"/>
    </source>
</evidence>
<dbReference type="GO" id="GO:0045892">
    <property type="term" value="P:negative regulation of DNA-templated transcription"/>
    <property type="evidence" value="ECO:0007669"/>
    <property type="project" value="TreeGrafter"/>
</dbReference>
<dbReference type="CDD" id="cd07377">
    <property type="entry name" value="WHTH_GntR"/>
    <property type="match status" value="1"/>
</dbReference>
<keyword evidence="6" id="KW-1185">Reference proteome</keyword>
<sequence length="247" mass="27977">MTNINSSKPKYLQIAEQLIEQIQTRVYPIGSLLPTEKELCNEYQISRHTAREALRHIVQLGLVERRQGSGTRVKREALPSATNPYINSVDDLLTFGNSTRFEIYQAKVLPLTKDIAEQLQLPQPGKYLDISGVRFEAKSRLPLCYCRLYMRIDETRSNQEITKDNAIYALINAINSEPIHSVAQQVSACLMDNDVSELLDSNTSTPAMNITRRYHSNQDNGVMLVATSIYPGDRFTLNNVLYPDSHS</sequence>
<evidence type="ECO:0000259" key="4">
    <source>
        <dbReference type="PROSITE" id="PS50949"/>
    </source>
</evidence>
<name>A0A4U1B1Y2_9GAMM</name>
<dbReference type="FunFam" id="1.10.10.10:FF:000079">
    <property type="entry name" value="GntR family transcriptional regulator"/>
    <property type="match status" value="1"/>
</dbReference>
<evidence type="ECO:0000256" key="3">
    <source>
        <dbReference type="ARBA" id="ARBA00023163"/>
    </source>
</evidence>
<dbReference type="InterPro" id="IPR000524">
    <property type="entry name" value="Tscrpt_reg_HTH_GntR"/>
</dbReference>
<dbReference type="SMART" id="SM00866">
    <property type="entry name" value="UTRA"/>
    <property type="match status" value="1"/>
</dbReference>
<feature type="domain" description="HTH gntR-type" evidence="4">
    <location>
        <begin position="8"/>
        <end position="76"/>
    </location>
</feature>
<dbReference type="PANTHER" id="PTHR44846">
    <property type="entry name" value="MANNOSYL-D-GLYCERATE TRANSPORT/METABOLISM SYSTEM REPRESSOR MNGR-RELATED"/>
    <property type="match status" value="1"/>
</dbReference>
<keyword evidence="2" id="KW-0238">DNA-binding</keyword>
<evidence type="ECO:0000313" key="6">
    <source>
        <dbReference type="Proteomes" id="UP000307999"/>
    </source>
</evidence>
<dbReference type="InterPro" id="IPR036388">
    <property type="entry name" value="WH-like_DNA-bd_sf"/>
</dbReference>
<dbReference type="InterPro" id="IPR036390">
    <property type="entry name" value="WH_DNA-bd_sf"/>
</dbReference>